<protein>
    <recommendedName>
        <fullName evidence="3">S-layer family duplication domain-containing protein</fullName>
    </recommendedName>
</protein>
<feature type="compositionally biased region" description="Low complexity" evidence="1">
    <location>
        <begin position="958"/>
        <end position="968"/>
    </location>
</feature>
<dbReference type="InterPro" id="IPR008969">
    <property type="entry name" value="CarboxyPept-like_regulatory"/>
</dbReference>
<proteinExistence type="predicted"/>
<dbReference type="KEGG" id="mees:MmiEs2_13750"/>
<dbReference type="NCBIfam" id="TIGR01567">
    <property type="entry name" value="S_layer_rel_Mac"/>
    <property type="match status" value="1"/>
</dbReference>
<dbReference type="Gene3D" id="2.60.40.4190">
    <property type="match status" value="2"/>
</dbReference>
<feature type="compositionally biased region" description="Low complexity" evidence="1">
    <location>
        <begin position="929"/>
        <end position="950"/>
    </location>
</feature>
<dbReference type="Proteomes" id="UP001302662">
    <property type="component" value="Chromosome"/>
</dbReference>
<accession>A0AA96V9D8</accession>
<dbReference type="Gene3D" id="2.60.40.1120">
    <property type="entry name" value="Carboxypeptidase-like, regulatory domain"/>
    <property type="match status" value="1"/>
</dbReference>
<dbReference type="EMBL" id="CP131062">
    <property type="protein sequence ID" value="WNY29157.1"/>
    <property type="molecule type" value="Genomic_DNA"/>
</dbReference>
<dbReference type="GeneID" id="85197841"/>
<dbReference type="Gene3D" id="2.60.98.40">
    <property type="match status" value="2"/>
</dbReference>
<dbReference type="InterPro" id="IPR006457">
    <property type="entry name" value="S_layer-rel_Mac"/>
</dbReference>
<evidence type="ECO:0000259" key="3">
    <source>
        <dbReference type="Pfam" id="PF07752"/>
    </source>
</evidence>
<dbReference type="Pfam" id="PF07752">
    <property type="entry name" value="S-layer"/>
    <property type="match status" value="2"/>
</dbReference>
<evidence type="ECO:0000256" key="1">
    <source>
        <dbReference type="SAM" id="MobiDB-lite"/>
    </source>
</evidence>
<sequence length="986" mass="108165">MIKKIKVLSLLVLLGLILAAFAAPAAAAAIKGSNVWDQEQSMSSTYTWTPAMYSGLWYDLDRGVYTENITLTISASDRQINAENAEYITETKPLRFNYSDWGSYRVIGWQGEPYFAGYTRSSSGNNSTTQFTNSNISTLSDEKIYPVLIDSAEEKRIGSSDTYTLENGYKLKIEDVNESGKQFRLILERNGNVVKNETVSNNTTFVYERSLDDVGTIPVVAVHVKGLDGTTAVIDGVFQISESSTEVYTGKSIGAMEITSVNNTSIKMKNPSRIKLDADRTVTLMNHIKIDVKDTSKLKFEFISDSKTDREKEYPNMGAVYDSSNVIRSWNGMNFPGLTFNYNNSSETENLSFDVSGSISRSVPAKQILYATNAYNESFNYSDWGSYQSVNIGGDNYFAGYIRYSSSDKNNTTNFTDSNVSLLKDGDVSKVLINNDSNRQYDTGSNISLEEGYSLLVSNLTENGSRVNLVLKKDGTTVKEATISQGNNFVYEANVGGTSIPIIAARITTIFSGSNEFIKIGGIFQISANTTDVSPGKTVENMRVEYTGSNALIFTNTNSINLSRGSDILLMNNLTLHVADSDELRFFPYTQTNGSKVSTYNLKIEMPDAIYPNEGMTIRVEYNDGDNWKELSGATVKVDGSSIGETDSNGAISYTVGEYGTYEFRAEKSGYSAASVSKTTAENREMLQITIPDYVFAENAFDLYVTDETGAKIVGAAVSKNDNHIGTTDENGMLNVTPDSMPGYYELSAYRTGYRTGIKDMWVLENGPYFVATIGTPDQMTVGKTVKINITIENVGTEKGTREITITAENKTETKKVTLDSEKTKDLTFSFKPETAGQTAIVIGNQTFTVTVGEKEGTEIPRSWILIGGVLLIIIIAAVVILTYLGEREADDKKKPRNNQKKNQNQTQKAGLFGGLFGGSENKSKSAKSKPAAKPAAKSASKPAPKPAAKQASEPTAKYSNKYSSSNKPPELKNSQKRARKEQEKK</sequence>
<evidence type="ECO:0000256" key="2">
    <source>
        <dbReference type="SAM" id="Phobius"/>
    </source>
</evidence>
<evidence type="ECO:0000313" key="5">
    <source>
        <dbReference type="Proteomes" id="UP001302662"/>
    </source>
</evidence>
<reference evidence="4 5" key="1">
    <citation type="submission" date="2023-07" db="EMBL/GenBank/DDBJ databases">
        <title>Closed genome sequence of Methanimicrococcus sp. Es2.</title>
        <authorList>
            <person name="Protasov E."/>
            <person name="Platt K."/>
            <person name="Reeh H."/>
            <person name="Poehlein A."/>
            <person name="Daniel R."/>
            <person name="Brune A."/>
        </authorList>
    </citation>
    <scope>NUCLEOTIDE SEQUENCE [LARGE SCALE GENOMIC DNA]</scope>
    <source>
        <strain evidence="4 5">Es2</strain>
    </source>
</reference>
<keyword evidence="2" id="KW-0472">Membrane</keyword>
<dbReference type="RefSeq" id="WP_316559145.1">
    <property type="nucleotide sequence ID" value="NZ_CP131062.1"/>
</dbReference>
<dbReference type="SUPFAM" id="SSF49464">
    <property type="entry name" value="Carboxypeptidase regulatory domain-like"/>
    <property type="match status" value="1"/>
</dbReference>
<evidence type="ECO:0000313" key="4">
    <source>
        <dbReference type="EMBL" id="WNY29157.1"/>
    </source>
</evidence>
<feature type="domain" description="S-layer family duplication" evidence="3">
    <location>
        <begin position="328"/>
        <end position="580"/>
    </location>
</feature>
<organism evidence="4 5">
    <name type="scientific">Methanimicrococcus stummii</name>
    <dbReference type="NCBI Taxonomy" id="3028294"/>
    <lineage>
        <taxon>Archaea</taxon>
        <taxon>Methanobacteriati</taxon>
        <taxon>Methanobacteriota</taxon>
        <taxon>Stenosarchaea group</taxon>
        <taxon>Methanomicrobia</taxon>
        <taxon>Methanosarcinales</taxon>
        <taxon>Methanosarcinaceae</taxon>
        <taxon>Methanimicrococcus</taxon>
    </lineage>
</organism>
<dbReference type="AlphaFoldDB" id="A0AA96V9D8"/>
<dbReference type="Gene3D" id="2.60.40.10">
    <property type="entry name" value="Immunoglobulins"/>
    <property type="match status" value="1"/>
</dbReference>
<feature type="transmembrane region" description="Helical" evidence="2">
    <location>
        <begin position="864"/>
        <end position="885"/>
    </location>
</feature>
<feature type="domain" description="S-layer family duplication" evidence="3">
    <location>
        <begin position="38"/>
        <end position="294"/>
    </location>
</feature>
<keyword evidence="5" id="KW-1185">Reference proteome</keyword>
<gene>
    <name evidence="4" type="ORF">MmiEs2_13750</name>
</gene>
<dbReference type="InterPro" id="IPR013783">
    <property type="entry name" value="Ig-like_fold"/>
</dbReference>
<feature type="region of interest" description="Disordered" evidence="1">
    <location>
        <begin position="891"/>
        <end position="986"/>
    </location>
</feature>
<keyword evidence="2" id="KW-1133">Transmembrane helix</keyword>
<keyword evidence="2" id="KW-0812">Transmembrane</keyword>
<name>A0AA96V9D8_9EURY</name>